<organism evidence="1 2">
    <name type="scientific">Parachitinimonas caeni</name>
    <dbReference type="NCBI Taxonomy" id="3031301"/>
    <lineage>
        <taxon>Bacteria</taxon>
        <taxon>Pseudomonadati</taxon>
        <taxon>Pseudomonadota</taxon>
        <taxon>Betaproteobacteria</taxon>
        <taxon>Neisseriales</taxon>
        <taxon>Chitinibacteraceae</taxon>
        <taxon>Parachitinimonas</taxon>
    </lineage>
</organism>
<dbReference type="RefSeq" id="WP_284100291.1">
    <property type="nucleotide sequence ID" value="NZ_JARRAF010000007.1"/>
</dbReference>
<proteinExistence type="predicted"/>
<accession>A0ABT7DV93</accession>
<evidence type="ECO:0000313" key="2">
    <source>
        <dbReference type="Proteomes" id="UP001172778"/>
    </source>
</evidence>
<dbReference type="EMBL" id="JARRAF010000007">
    <property type="protein sequence ID" value="MDK2123982.1"/>
    <property type="molecule type" value="Genomic_DNA"/>
</dbReference>
<comment type="caution">
    <text evidence="1">The sequence shown here is derived from an EMBL/GenBank/DDBJ whole genome shotgun (WGS) entry which is preliminary data.</text>
</comment>
<keyword evidence="2" id="KW-1185">Reference proteome</keyword>
<sequence length="80" mass="8449">MSNTIKTMPTALNVEELDAVLGKATARAKQVRELSETELADISGGATLAVLKPIDIIGRLERPGVIDQINNGGIIIIGRP</sequence>
<evidence type="ECO:0000313" key="1">
    <source>
        <dbReference type="EMBL" id="MDK2123982.1"/>
    </source>
</evidence>
<name>A0ABT7DV93_9NEIS</name>
<gene>
    <name evidence="1" type="ORF">PZA18_07980</name>
</gene>
<protein>
    <submittedName>
        <fullName evidence="1">Uncharacterized protein</fullName>
    </submittedName>
</protein>
<reference evidence="1" key="1">
    <citation type="submission" date="2023-03" db="EMBL/GenBank/DDBJ databases">
        <title>Chitinimonas shenzhenensis gen. nov., sp. nov., a novel member of family Burkholderiaceae isolated from activated sludge collected in Shen Zhen, China.</title>
        <authorList>
            <person name="Wang X."/>
        </authorList>
    </citation>
    <scope>NUCLEOTIDE SEQUENCE</scope>
    <source>
        <strain evidence="1">DQS-5</strain>
    </source>
</reference>
<dbReference type="Proteomes" id="UP001172778">
    <property type="component" value="Unassembled WGS sequence"/>
</dbReference>